<keyword evidence="6 7" id="KW-0472">Membrane</keyword>
<accession>U3P5E8</accession>
<dbReference type="PANTHER" id="PTHR30371:SF0">
    <property type="entry name" value="SEC-INDEPENDENT PROTEIN TRANSLOCASE PROTEIN TATC, CHLOROPLASTIC-RELATED"/>
    <property type="match status" value="1"/>
</dbReference>
<comment type="subcellular location">
    <subcellularLocation>
        <location evidence="7">Cell membrane</location>
        <topology evidence="7">Multi-pass membrane protein</topology>
    </subcellularLocation>
    <subcellularLocation>
        <location evidence="1">Membrane</location>
        <topology evidence="1">Multi-pass membrane protein</topology>
    </subcellularLocation>
</comment>
<dbReference type="GO" id="GO:0033281">
    <property type="term" value="C:TAT protein transport complex"/>
    <property type="evidence" value="ECO:0007669"/>
    <property type="project" value="UniProtKB-UniRule"/>
</dbReference>
<comment type="function">
    <text evidence="7">Part of the twin-arginine translocation (Tat) system that transports large folded proteins containing a characteristic twin-arginine motif in their signal peptide across membranes. Together with TatB, TatC is part of a receptor directly interacting with Tat signal peptides.</text>
</comment>
<evidence type="ECO:0000256" key="4">
    <source>
        <dbReference type="ARBA" id="ARBA00022989"/>
    </source>
</evidence>
<dbReference type="HOGENOM" id="CLU_031942_6_0_11"/>
<keyword evidence="4 7" id="KW-1133">Transmembrane helix</keyword>
<sequence length="263" mass="29005">MASKKRGKNSEGRMSLAEHFIELRKRLFRSAIALFAGAVVGWFLASPIMNAMRGPVTDIAAQQGREAMLNYDSITGAFDLKMQMAITIGAIISSPVWLWQIWAFFVPALTRRELKYAFGFFFTAVPLFIAGGFVGWLLVPHIVSLLTSFAPEQDSAIIGAKTYFDFIMKLVIAVGVAFVLPVFLVLLNFVGVLSAKTIIASWRWAMIAIVLFTAIATPAADVLSMFLLAIPMVFLYFGAYGVSWLHDRRAAKAAQRLEADLPV</sequence>
<keyword evidence="2 7" id="KW-0812">Transmembrane</keyword>
<dbReference type="STRING" id="1389489.O159_14830"/>
<comment type="similarity">
    <text evidence="7">Belongs to the TatC family.</text>
</comment>
<keyword evidence="3 7" id="KW-0653">Protein transport</keyword>
<feature type="transmembrane region" description="Helical" evidence="7">
    <location>
        <begin position="117"/>
        <end position="139"/>
    </location>
</feature>
<evidence type="ECO:0000256" key="1">
    <source>
        <dbReference type="ARBA" id="ARBA00004141"/>
    </source>
</evidence>
<keyword evidence="7" id="KW-0813">Transport</keyword>
<evidence type="ECO:0000256" key="6">
    <source>
        <dbReference type="ARBA" id="ARBA00023136"/>
    </source>
</evidence>
<dbReference type="KEGG" id="lxy:O159_14830"/>
<evidence type="ECO:0000256" key="5">
    <source>
        <dbReference type="ARBA" id="ARBA00023010"/>
    </source>
</evidence>
<dbReference type="Pfam" id="PF00902">
    <property type="entry name" value="TatC"/>
    <property type="match status" value="1"/>
</dbReference>
<dbReference type="HAMAP" id="MF_00902">
    <property type="entry name" value="TatC"/>
    <property type="match status" value="1"/>
</dbReference>
<dbReference type="AlphaFoldDB" id="U3P5E8"/>
<evidence type="ECO:0000256" key="2">
    <source>
        <dbReference type="ARBA" id="ARBA00022692"/>
    </source>
</evidence>
<organism evidence="8 9">
    <name type="scientific">Leifsonia xyli subsp. cynodontis DSM 46306</name>
    <dbReference type="NCBI Taxonomy" id="1389489"/>
    <lineage>
        <taxon>Bacteria</taxon>
        <taxon>Bacillati</taxon>
        <taxon>Actinomycetota</taxon>
        <taxon>Actinomycetes</taxon>
        <taxon>Micrococcales</taxon>
        <taxon>Microbacteriaceae</taxon>
        <taxon>Leifsonia</taxon>
    </lineage>
</organism>
<protein>
    <recommendedName>
        <fullName evidence="7">Sec-independent protein translocase protein TatC</fullName>
    </recommendedName>
</protein>
<feature type="transmembrane region" description="Helical" evidence="7">
    <location>
        <begin position="226"/>
        <end position="246"/>
    </location>
</feature>
<keyword evidence="7" id="KW-1003">Cell membrane</keyword>
<reference evidence="8 9" key="1">
    <citation type="journal article" date="2013" name="Genome Announc.">
        <title>Complete Genome Sequence of Leifsonia xyli subsp. cynodontis Strain DSM46306, a Gram-Positive Bacterial Pathogen of Grasses.</title>
        <authorList>
            <person name="Monteiro-Vitorello C.B."/>
            <person name="Zerillo M.M."/>
            <person name="Van Sluys M.A."/>
            <person name="Camargo L.E."/>
            <person name="Kitajima J.P."/>
        </authorList>
    </citation>
    <scope>NUCLEOTIDE SEQUENCE [LARGE SCALE GENOMIC DNA]</scope>
    <source>
        <strain evidence="8 9">DSM 46306</strain>
    </source>
</reference>
<dbReference type="GO" id="GO:0065002">
    <property type="term" value="P:intracellular protein transmembrane transport"/>
    <property type="evidence" value="ECO:0007669"/>
    <property type="project" value="TreeGrafter"/>
</dbReference>
<dbReference type="InterPro" id="IPR002033">
    <property type="entry name" value="TatC"/>
</dbReference>
<feature type="transmembrane region" description="Helical" evidence="7">
    <location>
        <begin position="170"/>
        <end position="190"/>
    </location>
</feature>
<keyword evidence="9" id="KW-1185">Reference proteome</keyword>
<dbReference type="GO" id="GO:0009977">
    <property type="term" value="F:proton motive force dependent protein transmembrane transporter activity"/>
    <property type="evidence" value="ECO:0007669"/>
    <property type="project" value="TreeGrafter"/>
</dbReference>
<evidence type="ECO:0000313" key="9">
    <source>
        <dbReference type="Proteomes" id="UP000016743"/>
    </source>
</evidence>
<evidence type="ECO:0000256" key="7">
    <source>
        <dbReference type="HAMAP-Rule" id="MF_00902"/>
    </source>
</evidence>
<comment type="subunit">
    <text evidence="7">The Tat system comprises two distinct complexes: a TatABC complex, containing multiple copies of TatA, TatB and TatC subunits, and a separate TatA complex, containing only TatA subunits. Substrates initially bind to the TatABC complex, which probably triggers association of the separate TatA complex to form the active translocon.</text>
</comment>
<dbReference type="GO" id="GO:0043953">
    <property type="term" value="P:protein transport by the Tat complex"/>
    <property type="evidence" value="ECO:0007669"/>
    <property type="project" value="UniProtKB-UniRule"/>
</dbReference>
<dbReference type="PANTHER" id="PTHR30371">
    <property type="entry name" value="SEC-INDEPENDENT PROTEIN TRANSLOCASE PROTEIN TATC"/>
    <property type="match status" value="1"/>
</dbReference>
<dbReference type="NCBIfam" id="TIGR00945">
    <property type="entry name" value="tatC"/>
    <property type="match status" value="1"/>
</dbReference>
<dbReference type="eggNOG" id="COG0805">
    <property type="taxonomic scope" value="Bacteria"/>
</dbReference>
<gene>
    <name evidence="7" type="primary">tatC</name>
    <name evidence="8" type="ORF">O159_14830</name>
</gene>
<dbReference type="Proteomes" id="UP000016743">
    <property type="component" value="Chromosome"/>
</dbReference>
<feature type="transmembrane region" description="Helical" evidence="7">
    <location>
        <begin position="84"/>
        <end position="105"/>
    </location>
</feature>
<name>U3P5E8_LEIXC</name>
<dbReference type="PRINTS" id="PR01840">
    <property type="entry name" value="TATCFAMILY"/>
</dbReference>
<proteinExistence type="inferred from homology"/>
<feature type="transmembrane region" description="Helical" evidence="7">
    <location>
        <begin position="27"/>
        <end position="45"/>
    </location>
</feature>
<keyword evidence="5 7" id="KW-0811">Translocation</keyword>
<feature type="transmembrane region" description="Helical" evidence="7">
    <location>
        <begin position="202"/>
        <end position="220"/>
    </location>
</feature>
<evidence type="ECO:0000313" key="8">
    <source>
        <dbReference type="EMBL" id="AGW41535.1"/>
    </source>
</evidence>
<evidence type="ECO:0000256" key="3">
    <source>
        <dbReference type="ARBA" id="ARBA00022927"/>
    </source>
</evidence>
<dbReference type="PATRIC" id="fig|1389489.3.peg.1428"/>
<dbReference type="EMBL" id="CP006734">
    <property type="protein sequence ID" value="AGW41535.1"/>
    <property type="molecule type" value="Genomic_DNA"/>
</dbReference>